<evidence type="ECO:0000256" key="7">
    <source>
        <dbReference type="ARBA" id="ARBA00022692"/>
    </source>
</evidence>
<evidence type="ECO:0000256" key="6">
    <source>
        <dbReference type="ARBA" id="ARBA00022519"/>
    </source>
</evidence>
<comment type="similarity">
    <text evidence="2">Belongs to the GSP N family.</text>
</comment>
<accession>A0ABW8JSE1</accession>
<dbReference type="EMBL" id="JADIKM010000001">
    <property type="protein sequence ID" value="MFK2903190.1"/>
    <property type="molecule type" value="Genomic_DNA"/>
</dbReference>
<evidence type="ECO:0000256" key="5">
    <source>
        <dbReference type="ARBA" id="ARBA00022475"/>
    </source>
</evidence>
<dbReference type="InterPro" id="IPR022792">
    <property type="entry name" value="T2SS_protein-GspN"/>
</dbReference>
<evidence type="ECO:0000256" key="10">
    <source>
        <dbReference type="ARBA" id="ARBA00030772"/>
    </source>
</evidence>
<keyword evidence="6" id="KW-0997">Cell inner membrane</keyword>
<keyword evidence="7" id="KW-0812">Transmembrane</keyword>
<keyword evidence="9" id="KW-0472">Membrane</keyword>
<evidence type="ECO:0000256" key="9">
    <source>
        <dbReference type="ARBA" id="ARBA00023136"/>
    </source>
</evidence>
<proteinExistence type="inferred from homology"/>
<keyword evidence="4" id="KW-0813">Transport</keyword>
<name>A0ABW8JSE1_9GAMM</name>
<keyword evidence="8" id="KW-0653">Protein transport</keyword>
<keyword evidence="5" id="KW-1003">Cell membrane</keyword>
<protein>
    <recommendedName>
        <fullName evidence="3">Type II secretion system protein N</fullName>
    </recommendedName>
    <alternativeName>
        <fullName evidence="10">General secretion pathway protein N</fullName>
    </alternativeName>
</protein>
<evidence type="ECO:0000256" key="8">
    <source>
        <dbReference type="ARBA" id="ARBA00022927"/>
    </source>
</evidence>
<evidence type="ECO:0000313" key="11">
    <source>
        <dbReference type="EMBL" id="MFK2903190.1"/>
    </source>
</evidence>
<gene>
    <name evidence="11" type="ORF">ISP17_04385</name>
</gene>
<dbReference type="Pfam" id="PF01203">
    <property type="entry name" value="T2SSN"/>
    <property type="match status" value="1"/>
</dbReference>
<reference evidence="11 12" key="1">
    <citation type="submission" date="2020-10" db="EMBL/GenBank/DDBJ databases">
        <title>Phylogeny of dyella-like bacteria.</title>
        <authorList>
            <person name="Fu J."/>
        </authorList>
    </citation>
    <scope>NUCLEOTIDE SEQUENCE [LARGE SCALE GENOMIC DNA]</scope>
    <source>
        <strain evidence="11 12">Gsoil3046</strain>
    </source>
</reference>
<keyword evidence="12" id="KW-1185">Reference proteome</keyword>
<sequence length="227" mass="24191">MVETRLHGAQLREVSGSVWDGRVGELVLADGTVLGRLDWQLSRRALFGQVRLHAAIDGPVIRGHGDFARDGDSASWRGVQLHVALDALSHPPTTPWGMPRGELVLDLAQLQVLNGWPDSVSGRVRWPRATMQTPQATVALGDLMAELSGSHGVIRADLRDGGNGPLALAGVVQLSPIGWRLDARLSARDHEPALQRWLARLGPPDAQGVTHLQRGAGVGALSAGASR</sequence>
<dbReference type="Proteomes" id="UP001620460">
    <property type="component" value="Unassembled WGS sequence"/>
</dbReference>
<comment type="subcellular location">
    <subcellularLocation>
        <location evidence="1">Cell inner membrane</location>
    </subcellularLocation>
</comment>
<evidence type="ECO:0000256" key="3">
    <source>
        <dbReference type="ARBA" id="ARBA00021563"/>
    </source>
</evidence>
<evidence type="ECO:0000256" key="2">
    <source>
        <dbReference type="ARBA" id="ARBA00007208"/>
    </source>
</evidence>
<evidence type="ECO:0000256" key="1">
    <source>
        <dbReference type="ARBA" id="ARBA00004533"/>
    </source>
</evidence>
<organism evidence="11 12">
    <name type="scientific">Dyella ginsengisoli</name>
    <dbReference type="NCBI Taxonomy" id="363848"/>
    <lineage>
        <taxon>Bacteria</taxon>
        <taxon>Pseudomonadati</taxon>
        <taxon>Pseudomonadota</taxon>
        <taxon>Gammaproteobacteria</taxon>
        <taxon>Lysobacterales</taxon>
        <taxon>Rhodanobacteraceae</taxon>
        <taxon>Dyella</taxon>
    </lineage>
</organism>
<evidence type="ECO:0000313" key="12">
    <source>
        <dbReference type="Proteomes" id="UP001620460"/>
    </source>
</evidence>
<evidence type="ECO:0000256" key="4">
    <source>
        <dbReference type="ARBA" id="ARBA00022448"/>
    </source>
</evidence>
<comment type="caution">
    <text evidence="11">The sequence shown here is derived from an EMBL/GenBank/DDBJ whole genome shotgun (WGS) entry which is preliminary data.</text>
</comment>